<dbReference type="EMBL" id="JBBKAJ010000022">
    <property type="protein sequence ID" value="MEJ8636223.1"/>
    <property type="molecule type" value="Genomic_DNA"/>
</dbReference>
<evidence type="ECO:0000313" key="1">
    <source>
        <dbReference type="EMBL" id="MEJ8636223.1"/>
    </source>
</evidence>
<dbReference type="Proteomes" id="UP001377168">
    <property type="component" value="Unassembled WGS sequence"/>
</dbReference>
<proteinExistence type="predicted"/>
<comment type="caution">
    <text evidence="1">The sequence shown here is derived from an EMBL/GenBank/DDBJ whole genome shotgun (WGS) entry which is preliminary data.</text>
</comment>
<protein>
    <submittedName>
        <fullName evidence="1">Uncharacterized protein</fullName>
    </submittedName>
</protein>
<gene>
    <name evidence="1" type="ORF">WKI67_22945</name>
</gene>
<name>A0ACC6PY32_9ACTN</name>
<reference evidence="1" key="1">
    <citation type="submission" date="2024-03" db="EMBL/GenBank/DDBJ databases">
        <title>Novel Streptomyces species of biotechnological and ecological value are a feature of Machair soil.</title>
        <authorList>
            <person name="Prole J.R."/>
            <person name="Goodfellow M."/>
            <person name="Allenby N."/>
            <person name="Ward A.C."/>
        </authorList>
    </citation>
    <scope>NUCLEOTIDE SEQUENCE</scope>
    <source>
        <strain evidence="1">MS2.AVA.5</strain>
    </source>
</reference>
<accession>A0ACC6PY32</accession>
<keyword evidence="2" id="KW-1185">Reference proteome</keyword>
<evidence type="ECO:0000313" key="2">
    <source>
        <dbReference type="Proteomes" id="UP001377168"/>
    </source>
</evidence>
<sequence length="285" mass="30025">MRSVLTAVLIVLVALLTPLSALAVWADREIGDTDSYVTAMEPLAADPDVQNAVADRITAEVMKKIDAGPLQQGVENLVHEAVISFAGTDAYRIAWNTVNRAAHTAVEQALTSDDVDTASIDLAPVIEQVKQQLSDEGVPFADQVPAGNTRITILDADKLGAAREIFADLQFWGVRLPVVTLLLAAAAVVLAQRRLNALALLGAALAIGGALLRLALTIGRGLALDDLPPDVDRPAAEAVFEALTATLRVTSWWLLGAGAVLALTCYAWSWHTRSGSHAVPAPHAG</sequence>
<organism evidence="1 2">
    <name type="scientific">Streptomyces achmelvichensis</name>
    <dbReference type="NCBI Taxonomy" id="3134111"/>
    <lineage>
        <taxon>Bacteria</taxon>
        <taxon>Bacillati</taxon>
        <taxon>Actinomycetota</taxon>
        <taxon>Actinomycetes</taxon>
        <taxon>Kitasatosporales</taxon>
        <taxon>Streptomycetaceae</taxon>
        <taxon>Streptomyces</taxon>
    </lineage>
</organism>